<keyword evidence="3" id="KW-1185">Reference proteome</keyword>
<sequence>MVDDDGGARLVRAGQLLADSWRRFWFDDGTEEIADRLAEAGRLYDSVAGRAAPGDAAPRDVETADVEIADTEVAATIAIGRSTIAAFALRLAVDVDHDLNSGWDWDEDGPPLGEMEWDEDGVTTALADQSAAAARAALDADPDDPLVPLQLGHALTWIGDREGAVAAYEEALRRDPWDGTAHERLERLEVTPAPAEPPPPAGAGDPISRRPYGFAVLHEQGRISHSDWFEERRLFGTLSAARADAEACLRDTGDLERELLDGMLKLELEIHRPGRPVTTYDLIARVPDAPDTGPFDIDWSGIPLDQPLESPLPPGRLLRMDDSACFYGPREPSAVSR</sequence>
<feature type="repeat" description="TPR" evidence="1">
    <location>
        <begin position="145"/>
        <end position="178"/>
    </location>
</feature>
<name>A0ABR6LU12_9ACTN</name>
<protein>
    <submittedName>
        <fullName evidence="2">Tetratricopeptide (TPR) repeat protein</fullName>
    </submittedName>
</protein>
<reference evidence="2 3" key="1">
    <citation type="submission" date="2020-08" db="EMBL/GenBank/DDBJ databases">
        <title>Sequencing the genomes of 1000 actinobacteria strains.</title>
        <authorList>
            <person name="Klenk H.-P."/>
        </authorList>
    </citation>
    <scope>NUCLEOTIDE SEQUENCE [LARGE SCALE GENOMIC DNA]</scope>
    <source>
        <strain evidence="2 3">DSM 41530</strain>
    </source>
</reference>
<dbReference type="InterPro" id="IPR011990">
    <property type="entry name" value="TPR-like_helical_dom_sf"/>
</dbReference>
<evidence type="ECO:0000256" key="1">
    <source>
        <dbReference type="PROSITE-ProRule" id="PRU00339"/>
    </source>
</evidence>
<dbReference type="Gene3D" id="1.25.40.10">
    <property type="entry name" value="Tetratricopeptide repeat domain"/>
    <property type="match status" value="1"/>
</dbReference>
<accession>A0ABR6LU12</accession>
<evidence type="ECO:0000313" key="2">
    <source>
        <dbReference type="EMBL" id="MBB4785825.1"/>
    </source>
</evidence>
<dbReference type="SUPFAM" id="SSF48452">
    <property type="entry name" value="TPR-like"/>
    <property type="match status" value="1"/>
</dbReference>
<dbReference type="Proteomes" id="UP000530530">
    <property type="component" value="Unassembled WGS sequence"/>
</dbReference>
<evidence type="ECO:0000313" key="3">
    <source>
        <dbReference type="Proteomes" id="UP000530530"/>
    </source>
</evidence>
<dbReference type="PROSITE" id="PS50005">
    <property type="entry name" value="TPR"/>
    <property type="match status" value="1"/>
</dbReference>
<keyword evidence="1" id="KW-0802">TPR repeat</keyword>
<gene>
    <name evidence="2" type="ORF">BJY27_006786</name>
</gene>
<dbReference type="RefSeq" id="WP_121824187.1">
    <property type="nucleotide sequence ID" value="NZ_CP157809.1"/>
</dbReference>
<comment type="caution">
    <text evidence="2">The sequence shown here is derived from an EMBL/GenBank/DDBJ whole genome shotgun (WGS) entry which is preliminary data.</text>
</comment>
<dbReference type="InterPro" id="IPR019734">
    <property type="entry name" value="TPR_rpt"/>
</dbReference>
<proteinExistence type="predicted"/>
<dbReference type="EMBL" id="JACHNG010000001">
    <property type="protein sequence ID" value="MBB4785825.1"/>
    <property type="molecule type" value="Genomic_DNA"/>
</dbReference>
<organism evidence="2 3">
    <name type="scientific">Streptomyces rapamycinicus</name>
    <dbReference type="NCBI Taxonomy" id="1226757"/>
    <lineage>
        <taxon>Bacteria</taxon>
        <taxon>Bacillati</taxon>
        <taxon>Actinomycetota</taxon>
        <taxon>Actinomycetes</taxon>
        <taxon>Kitasatosporales</taxon>
        <taxon>Streptomycetaceae</taxon>
        <taxon>Streptomyces</taxon>
        <taxon>Streptomyces violaceusniger group</taxon>
    </lineage>
</organism>